<dbReference type="Gene3D" id="3.40.50.2300">
    <property type="match status" value="2"/>
</dbReference>
<name>A0AAQ3QBB9_9LILI</name>
<feature type="compositionally biased region" description="Basic and acidic residues" evidence="16">
    <location>
        <begin position="890"/>
        <end position="902"/>
    </location>
</feature>
<feature type="compositionally biased region" description="Polar residues" evidence="16">
    <location>
        <begin position="908"/>
        <end position="926"/>
    </location>
</feature>
<dbReference type="InterPro" id="IPR028082">
    <property type="entry name" value="Peripla_BP_I"/>
</dbReference>
<evidence type="ECO:0000256" key="12">
    <source>
        <dbReference type="ARBA" id="ARBA00023286"/>
    </source>
</evidence>
<evidence type="ECO:0000256" key="10">
    <source>
        <dbReference type="ARBA" id="ARBA00023170"/>
    </source>
</evidence>
<keyword evidence="6 18" id="KW-0732">Signal</keyword>
<comment type="function">
    <text evidence="15">Glutamate-gated receptor that probably acts as non-selective cation channel.</text>
</comment>
<reference evidence="20 21" key="1">
    <citation type="submission" date="2023-10" db="EMBL/GenBank/DDBJ databases">
        <title>Chromosome-scale genome assembly provides insights into flower coloration mechanisms of Canna indica.</title>
        <authorList>
            <person name="Li C."/>
        </authorList>
    </citation>
    <scope>NUCLEOTIDE SEQUENCE [LARGE SCALE GENOMIC DNA]</scope>
    <source>
        <tissue evidence="20">Flower</tissue>
    </source>
</reference>
<dbReference type="Pfam" id="PF00060">
    <property type="entry name" value="Lig_chan"/>
    <property type="match status" value="1"/>
</dbReference>
<keyword evidence="5 17" id="KW-0812">Transmembrane</keyword>
<evidence type="ECO:0000256" key="15">
    <source>
        <dbReference type="PIRNR" id="PIRNR037090"/>
    </source>
</evidence>
<keyword evidence="12 15" id="KW-1071">Ligand-gated ion channel</keyword>
<dbReference type="InterPro" id="IPR001828">
    <property type="entry name" value="ANF_lig-bd_rcpt"/>
</dbReference>
<keyword evidence="10 15" id="KW-0675">Receptor</keyword>
<dbReference type="Gene3D" id="3.40.190.10">
    <property type="entry name" value="Periplasmic binding protein-like II"/>
    <property type="match status" value="2"/>
</dbReference>
<dbReference type="InterPro" id="IPR001320">
    <property type="entry name" value="Iontro_rcpt_C"/>
</dbReference>
<dbReference type="InterPro" id="IPR044440">
    <property type="entry name" value="GABAb_receptor_plant_PBP1"/>
</dbReference>
<evidence type="ECO:0000256" key="7">
    <source>
        <dbReference type="ARBA" id="ARBA00022989"/>
    </source>
</evidence>
<sequence>MGRALHLLLFFASSCALSFTFLVGHHGFGVLALAQNSTTATTVVDVGVILELESLTGKRSLTSISMAVEDFYSVHGDYKTRVVLHIRDSKEGAVEATAAAVDLLKNARVKAIIGPMTSRDAAFVIHLGDRTRVPVLSFSASSPSLSPAHNPFFVRATTNDSSQVAAIAAVVQHFAWRQAVLVYGDSEYGTGIVPFLIDALQEAGTRIPYRGVVPSTASADRIDEELRRLKDMPARVFVVHMLPDLGALFLRRAKDLGMMSNGYVWITTDGITSVIHRPIVVDALRGVIGVRPYINRSKEVINFTARFRWRFQKDYPAVEPADDPSIIQLWAYDTVFAVAMAVEKLGGTTSSAFQRPRSRDGSTELGRLGVSQIGQSLLRAILDTRFRGLAGEFLLLDGQLQSPAYEIVNVNGEGGATTIGFWTPENGITKQLNSANNTGDLDAVVWPGGRTDVVPKGWEIPTGERKLRIAVPVKHGFDQFVKVVKNPRTNQLTNVTGYCIDVFEAVVHLLPYPVVFDYIPVENSSKSYDNLIYQVYLKNFDAVVGDTTIIANRTQFVDFTMPYTESGGSMVVAVEEDKSMNMWIFLEPLTIKLWLGSLAFFVLTAIMVWVIEHRDNEEFAGSPLEQFGTIFYFAFSILVFSHKEKLTSNLTRVPMIICTFVVLILTSSYTASLTSMLTVRQLRPTVTDVSQLLKTGAYIGHQDGSYMIGMLRRMGFEESKLKNYSTSDQYADALSRGSAGGGVDAVFDEIPYVKLFLSQHRGKFTMVGPTYRTDGFGFVFPRGSPLVPDISRAILNVTEGETMATIEKKWFGETNNRTSKSSSSGSSSSSLTFRSFGGLFLITGVVSAMALLVFLARFINKEWDGLKNAARGQSTLGRKMVAMFKHYHNVDESPSPERKGKIAESYLVGSQSPESISNHSQFSSAS</sequence>
<feature type="signal peptide" evidence="18">
    <location>
        <begin position="1"/>
        <end position="16"/>
    </location>
</feature>
<evidence type="ECO:0000256" key="9">
    <source>
        <dbReference type="ARBA" id="ARBA00023136"/>
    </source>
</evidence>
<accession>A0AAQ3QBB9</accession>
<dbReference type="GO" id="GO:0015276">
    <property type="term" value="F:ligand-gated monoatomic ion channel activity"/>
    <property type="evidence" value="ECO:0007669"/>
    <property type="project" value="InterPro"/>
</dbReference>
<feature type="transmembrane region" description="Helical" evidence="17">
    <location>
        <begin position="623"/>
        <end position="641"/>
    </location>
</feature>
<dbReference type="FunFam" id="3.40.50.2300:FF:000188">
    <property type="entry name" value="Glutamate receptor"/>
    <property type="match status" value="1"/>
</dbReference>
<dbReference type="SMART" id="SM00079">
    <property type="entry name" value="PBPe"/>
    <property type="match status" value="1"/>
</dbReference>
<evidence type="ECO:0000256" key="6">
    <source>
        <dbReference type="ARBA" id="ARBA00022729"/>
    </source>
</evidence>
<dbReference type="FunFam" id="1.10.287.70:FF:000037">
    <property type="entry name" value="Glutamate receptor"/>
    <property type="match status" value="1"/>
</dbReference>
<gene>
    <name evidence="20" type="ORF">Cni_G15190</name>
</gene>
<keyword evidence="4 15" id="KW-0813">Transport</keyword>
<evidence type="ECO:0000256" key="14">
    <source>
        <dbReference type="ARBA" id="ARBA00049638"/>
    </source>
</evidence>
<dbReference type="InterPro" id="IPR015683">
    <property type="entry name" value="Ionotropic_Glu_rcpt"/>
</dbReference>
<keyword evidence="9 15" id="KW-0472">Membrane</keyword>
<dbReference type="SUPFAM" id="SSF53822">
    <property type="entry name" value="Periplasmic binding protein-like I"/>
    <property type="match status" value="1"/>
</dbReference>
<dbReference type="FunFam" id="3.40.190.10:FF:000195">
    <property type="entry name" value="Glutamate receptor 2.7"/>
    <property type="match status" value="1"/>
</dbReference>
<evidence type="ECO:0000256" key="1">
    <source>
        <dbReference type="ARBA" id="ARBA00004141"/>
    </source>
</evidence>
<feature type="transmembrane region" description="Helical" evidence="17">
    <location>
        <begin position="589"/>
        <end position="611"/>
    </location>
</feature>
<dbReference type="InterPro" id="IPR019594">
    <property type="entry name" value="Glu/Gly-bd"/>
</dbReference>
<dbReference type="EMBL" id="CP136894">
    <property type="protein sequence ID" value="WOL06456.1"/>
    <property type="molecule type" value="Genomic_DNA"/>
</dbReference>
<dbReference type="AlphaFoldDB" id="A0AAQ3QBB9"/>
<dbReference type="Pfam" id="PF10613">
    <property type="entry name" value="Lig_chan-Glu_bd"/>
    <property type="match status" value="1"/>
</dbReference>
<evidence type="ECO:0000256" key="13">
    <source>
        <dbReference type="ARBA" id="ARBA00023303"/>
    </source>
</evidence>
<evidence type="ECO:0000256" key="16">
    <source>
        <dbReference type="SAM" id="MobiDB-lite"/>
    </source>
</evidence>
<comment type="subcellular location">
    <subcellularLocation>
        <location evidence="1">Membrane</location>
        <topology evidence="1">Multi-pass membrane protein</topology>
    </subcellularLocation>
</comment>
<dbReference type="Gene3D" id="1.10.287.70">
    <property type="match status" value="1"/>
</dbReference>
<evidence type="ECO:0000256" key="17">
    <source>
        <dbReference type="SAM" id="Phobius"/>
    </source>
</evidence>
<protein>
    <recommendedName>
        <fullName evidence="15">Glutamate receptor</fullName>
    </recommendedName>
</protein>
<keyword evidence="8 15" id="KW-0406">Ion transport</keyword>
<evidence type="ECO:0000256" key="8">
    <source>
        <dbReference type="ARBA" id="ARBA00023065"/>
    </source>
</evidence>
<feature type="transmembrane region" description="Helical" evidence="17">
    <location>
        <begin position="653"/>
        <end position="671"/>
    </location>
</feature>
<comment type="subunit">
    <text evidence="3">May form heteromers.</text>
</comment>
<comment type="similarity">
    <text evidence="2 15">Belongs to the glutamate-gated ion channel (TC 1.A.10.1) family.</text>
</comment>
<keyword evidence="11" id="KW-0325">Glycoprotein</keyword>
<dbReference type="Proteomes" id="UP001327560">
    <property type="component" value="Chromosome 5"/>
</dbReference>
<feature type="transmembrane region" description="Helical" evidence="17">
    <location>
        <begin position="836"/>
        <end position="859"/>
    </location>
</feature>
<dbReference type="GO" id="GO:0016020">
    <property type="term" value="C:membrane"/>
    <property type="evidence" value="ECO:0007669"/>
    <property type="project" value="UniProtKB-SubCell"/>
</dbReference>
<organism evidence="20 21">
    <name type="scientific">Canna indica</name>
    <name type="common">Indian-shot</name>
    <dbReference type="NCBI Taxonomy" id="4628"/>
    <lineage>
        <taxon>Eukaryota</taxon>
        <taxon>Viridiplantae</taxon>
        <taxon>Streptophyta</taxon>
        <taxon>Embryophyta</taxon>
        <taxon>Tracheophyta</taxon>
        <taxon>Spermatophyta</taxon>
        <taxon>Magnoliopsida</taxon>
        <taxon>Liliopsida</taxon>
        <taxon>Zingiberales</taxon>
        <taxon>Cannaceae</taxon>
        <taxon>Canna</taxon>
    </lineage>
</organism>
<evidence type="ECO:0000313" key="20">
    <source>
        <dbReference type="EMBL" id="WOL06456.1"/>
    </source>
</evidence>
<feature type="region of interest" description="Disordered" evidence="16">
    <location>
        <begin position="890"/>
        <end position="926"/>
    </location>
</feature>
<feature type="domain" description="Ionotropic glutamate receptor C-terminal" evidence="19">
    <location>
        <begin position="468"/>
        <end position="813"/>
    </location>
</feature>
<evidence type="ECO:0000256" key="18">
    <source>
        <dbReference type="SAM" id="SignalP"/>
    </source>
</evidence>
<dbReference type="PANTHER" id="PTHR34836:SF1">
    <property type="entry name" value="OS09G0428600 PROTEIN"/>
    <property type="match status" value="1"/>
</dbReference>
<evidence type="ECO:0000313" key="21">
    <source>
        <dbReference type="Proteomes" id="UP001327560"/>
    </source>
</evidence>
<dbReference type="Pfam" id="PF01094">
    <property type="entry name" value="ANF_receptor"/>
    <property type="match status" value="1"/>
</dbReference>
<evidence type="ECO:0000256" key="2">
    <source>
        <dbReference type="ARBA" id="ARBA00008685"/>
    </source>
</evidence>
<evidence type="ECO:0000256" key="11">
    <source>
        <dbReference type="ARBA" id="ARBA00023180"/>
    </source>
</evidence>
<dbReference type="PANTHER" id="PTHR34836">
    <property type="entry name" value="OS06G0188250 PROTEIN"/>
    <property type="match status" value="1"/>
</dbReference>
<keyword evidence="21" id="KW-1185">Reference proteome</keyword>
<evidence type="ECO:0000259" key="19">
    <source>
        <dbReference type="SMART" id="SM00079"/>
    </source>
</evidence>
<dbReference type="PIRSF" id="PIRSF037090">
    <property type="entry name" value="Iontro_Glu-like_rcpt_pln"/>
    <property type="match status" value="1"/>
</dbReference>
<dbReference type="CDD" id="cd13686">
    <property type="entry name" value="GluR_Plant"/>
    <property type="match status" value="1"/>
</dbReference>
<proteinExistence type="inferred from homology"/>
<keyword evidence="7 17" id="KW-1133">Transmembrane helix</keyword>
<comment type="function">
    <text evidence="14">Glutamate-gated receptor that probably acts as a non-selective cation channel. May be involved in light-signal transduction and calcium homeostasis via the regulation of calcium influx into cells.</text>
</comment>
<evidence type="ECO:0000256" key="4">
    <source>
        <dbReference type="ARBA" id="ARBA00022448"/>
    </source>
</evidence>
<feature type="chain" id="PRO_5043044857" description="Glutamate receptor" evidence="18">
    <location>
        <begin position="17"/>
        <end position="926"/>
    </location>
</feature>
<dbReference type="FunFam" id="3.40.190.10:FF:000150">
    <property type="entry name" value="Glutamate receptor 2.7"/>
    <property type="match status" value="1"/>
</dbReference>
<dbReference type="CDD" id="cd19990">
    <property type="entry name" value="PBP1_GABAb_receptor_plant"/>
    <property type="match status" value="1"/>
</dbReference>
<dbReference type="SUPFAM" id="SSF53850">
    <property type="entry name" value="Periplasmic binding protein-like II"/>
    <property type="match status" value="1"/>
</dbReference>
<dbReference type="InterPro" id="IPR017103">
    <property type="entry name" value="Iontropic_Glu_rcpt_pln"/>
</dbReference>
<evidence type="ECO:0000256" key="3">
    <source>
        <dbReference type="ARBA" id="ARBA00011095"/>
    </source>
</evidence>
<keyword evidence="13 15" id="KW-0407">Ion channel</keyword>
<evidence type="ECO:0000256" key="5">
    <source>
        <dbReference type="ARBA" id="ARBA00022692"/>
    </source>
</evidence>
<dbReference type="PROSITE" id="PS51257">
    <property type="entry name" value="PROKAR_LIPOPROTEIN"/>
    <property type="match status" value="1"/>
</dbReference>